<accession>A0A9D1HUK3</accession>
<keyword evidence="1" id="KW-1133">Transmembrane helix</keyword>
<feature type="transmembrane region" description="Helical" evidence="1">
    <location>
        <begin position="12"/>
        <end position="38"/>
    </location>
</feature>
<sequence>MEQIEKEELKKLVGGGVSTGVSVALALTAGIVFVIGVIDGYLRPLLCHTNE</sequence>
<name>A0A9D1HUK3_9BACT</name>
<evidence type="ECO:0008006" key="4">
    <source>
        <dbReference type="Google" id="ProtNLM"/>
    </source>
</evidence>
<comment type="caution">
    <text evidence="2">The sequence shown here is derived from an EMBL/GenBank/DDBJ whole genome shotgun (WGS) entry which is preliminary data.</text>
</comment>
<dbReference type="Proteomes" id="UP000824087">
    <property type="component" value="Unassembled WGS sequence"/>
</dbReference>
<evidence type="ECO:0000313" key="2">
    <source>
        <dbReference type="EMBL" id="HIU22819.1"/>
    </source>
</evidence>
<dbReference type="EMBL" id="DVML01000025">
    <property type="protein sequence ID" value="HIU22819.1"/>
    <property type="molecule type" value="Genomic_DNA"/>
</dbReference>
<gene>
    <name evidence="2" type="ORF">IAD49_04490</name>
</gene>
<organism evidence="2 3">
    <name type="scientific">Candidatus Fimihabitans intestinipullorum</name>
    <dbReference type="NCBI Taxonomy" id="2840820"/>
    <lineage>
        <taxon>Bacteria</taxon>
        <taxon>Bacillati</taxon>
        <taxon>Mycoplasmatota</taxon>
        <taxon>Mycoplasmatota incertae sedis</taxon>
        <taxon>Candidatus Fimihabitans</taxon>
    </lineage>
</organism>
<dbReference type="AlphaFoldDB" id="A0A9D1HUK3"/>
<keyword evidence="1" id="KW-0472">Membrane</keyword>
<proteinExistence type="predicted"/>
<evidence type="ECO:0000256" key="1">
    <source>
        <dbReference type="SAM" id="Phobius"/>
    </source>
</evidence>
<reference evidence="2" key="2">
    <citation type="journal article" date="2021" name="PeerJ">
        <title>Extensive microbial diversity within the chicken gut microbiome revealed by metagenomics and culture.</title>
        <authorList>
            <person name="Gilroy R."/>
            <person name="Ravi A."/>
            <person name="Getino M."/>
            <person name="Pursley I."/>
            <person name="Horton D.L."/>
            <person name="Alikhan N.F."/>
            <person name="Baker D."/>
            <person name="Gharbi K."/>
            <person name="Hall N."/>
            <person name="Watson M."/>
            <person name="Adriaenssens E.M."/>
            <person name="Foster-Nyarko E."/>
            <person name="Jarju S."/>
            <person name="Secka A."/>
            <person name="Antonio M."/>
            <person name="Oren A."/>
            <person name="Chaudhuri R.R."/>
            <person name="La Ragione R."/>
            <person name="Hildebrand F."/>
            <person name="Pallen M.J."/>
        </authorList>
    </citation>
    <scope>NUCLEOTIDE SEQUENCE</scope>
    <source>
        <strain evidence="2">CHK197-8231</strain>
    </source>
</reference>
<reference evidence="2" key="1">
    <citation type="submission" date="2020-10" db="EMBL/GenBank/DDBJ databases">
        <authorList>
            <person name="Gilroy R."/>
        </authorList>
    </citation>
    <scope>NUCLEOTIDE SEQUENCE</scope>
    <source>
        <strain evidence="2">CHK197-8231</strain>
    </source>
</reference>
<protein>
    <recommendedName>
        <fullName evidence="4">Class IIb bacteriocin, lactobin A/cerein 7B family</fullName>
    </recommendedName>
</protein>
<keyword evidence="1" id="KW-0812">Transmembrane</keyword>
<evidence type="ECO:0000313" key="3">
    <source>
        <dbReference type="Proteomes" id="UP000824087"/>
    </source>
</evidence>